<feature type="non-terminal residue" evidence="1">
    <location>
        <position position="1"/>
    </location>
</feature>
<organism evidence="1">
    <name type="scientific">marine sediment metagenome</name>
    <dbReference type="NCBI Taxonomy" id="412755"/>
    <lineage>
        <taxon>unclassified sequences</taxon>
        <taxon>metagenomes</taxon>
        <taxon>ecological metagenomes</taxon>
    </lineage>
</organism>
<sequence length="65" mass="7409">EVEGALDYVLDELSWAAKDGDIARAKFLVDELVRLERGWPAEFQRAATIIKWRAGPPQMNNSTRH</sequence>
<name>X0VUJ7_9ZZZZ</name>
<reference evidence="1" key="1">
    <citation type="journal article" date="2014" name="Front. Microbiol.">
        <title>High frequency of phylogenetically diverse reductive dehalogenase-homologous genes in deep subseafloor sedimentary metagenomes.</title>
        <authorList>
            <person name="Kawai M."/>
            <person name="Futagami T."/>
            <person name="Toyoda A."/>
            <person name="Takaki Y."/>
            <person name="Nishi S."/>
            <person name="Hori S."/>
            <person name="Arai W."/>
            <person name="Tsubouchi T."/>
            <person name="Morono Y."/>
            <person name="Uchiyama I."/>
            <person name="Ito T."/>
            <person name="Fujiyama A."/>
            <person name="Inagaki F."/>
            <person name="Takami H."/>
        </authorList>
    </citation>
    <scope>NUCLEOTIDE SEQUENCE</scope>
    <source>
        <strain evidence="1">Expedition CK06-06</strain>
    </source>
</reference>
<gene>
    <name evidence="1" type="ORF">S01H1_60620</name>
</gene>
<proteinExistence type="predicted"/>
<dbReference type="AlphaFoldDB" id="X0VUJ7"/>
<evidence type="ECO:0000313" key="1">
    <source>
        <dbReference type="EMBL" id="GAG22059.1"/>
    </source>
</evidence>
<protein>
    <submittedName>
        <fullName evidence="1">Uncharacterized protein</fullName>
    </submittedName>
</protein>
<dbReference type="EMBL" id="BARS01039711">
    <property type="protein sequence ID" value="GAG22059.1"/>
    <property type="molecule type" value="Genomic_DNA"/>
</dbReference>
<comment type="caution">
    <text evidence="1">The sequence shown here is derived from an EMBL/GenBank/DDBJ whole genome shotgun (WGS) entry which is preliminary data.</text>
</comment>
<accession>X0VUJ7</accession>